<dbReference type="VEuPathDB" id="GiardiaDB:GMRT_13120"/>
<evidence type="ECO:0000313" key="4">
    <source>
        <dbReference type="EMBL" id="TNJ30529.1"/>
    </source>
</evidence>
<gene>
    <name evidence="4" type="ORF">GMRT_13120</name>
</gene>
<evidence type="ECO:0000256" key="1">
    <source>
        <dbReference type="PROSITE-ProRule" id="PRU00175"/>
    </source>
</evidence>
<organism evidence="4 5">
    <name type="scientific">Giardia muris</name>
    <dbReference type="NCBI Taxonomy" id="5742"/>
    <lineage>
        <taxon>Eukaryota</taxon>
        <taxon>Metamonada</taxon>
        <taxon>Diplomonadida</taxon>
        <taxon>Hexamitidae</taxon>
        <taxon>Giardiinae</taxon>
        <taxon>Giardia</taxon>
    </lineage>
</organism>
<dbReference type="Pfam" id="PF13920">
    <property type="entry name" value="zf-C3HC4_3"/>
    <property type="match status" value="1"/>
</dbReference>
<feature type="domain" description="RING-type" evidence="3">
    <location>
        <begin position="296"/>
        <end position="332"/>
    </location>
</feature>
<keyword evidence="1" id="KW-0862">Zinc</keyword>
<dbReference type="OrthoDB" id="20872at2759"/>
<comment type="caution">
    <text evidence="4">The sequence shown here is derived from an EMBL/GenBank/DDBJ whole genome shotgun (WGS) entry which is preliminary data.</text>
</comment>
<dbReference type="InterPro" id="IPR036770">
    <property type="entry name" value="Ankyrin_rpt-contain_sf"/>
</dbReference>
<dbReference type="Pfam" id="PF12796">
    <property type="entry name" value="Ank_2"/>
    <property type="match status" value="2"/>
</dbReference>
<keyword evidence="5" id="KW-1185">Reference proteome</keyword>
<keyword evidence="1" id="KW-0479">Metal-binding</keyword>
<dbReference type="PANTHER" id="PTHR24120:SF4">
    <property type="entry name" value="GH07239P"/>
    <property type="match status" value="1"/>
</dbReference>
<dbReference type="InterPro" id="IPR002110">
    <property type="entry name" value="Ankyrin_rpt"/>
</dbReference>
<dbReference type="SUPFAM" id="SSF48403">
    <property type="entry name" value="Ankyrin repeat"/>
    <property type="match status" value="1"/>
</dbReference>
<protein>
    <submittedName>
        <fullName evidence="4">Ankyrin repeat protein 2</fullName>
    </submittedName>
</protein>
<feature type="coiled-coil region" evidence="2">
    <location>
        <begin position="215"/>
        <end position="242"/>
    </location>
</feature>
<reference evidence="4 5" key="1">
    <citation type="submission" date="2019-05" db="EMBL/GenBank/DDBJ databases">
        <title>The compact genome of Giardia muris reveals important steps in the evolution of intestinal protozoan parasites.</title>
        <authorList>
            <person name="Xu F."/>
            <person name="Jimenez-Gonzalez A."/>
            <person name="Einarsson E."/>
            <person name="Astvaldsson A."/>
            <person name="Peirasmaki D."/>
            <person name="Eckmann L."/>
            <person name="Andersson J.O."/>
            <person name="Svard S.G."/>
            <person name="Jerlstrom-Hultqvist J."/>
        </authorList>
    </citation>
    <scope>NUCLEOTIDE SEQUENCE [LARGE SCALE GENOMIC DNA]</scope>
    <source>
        <strain evidence="4 5">Roberts-Thomson</strain>
    </source>
</reference>
<dbReference type="Proteomes" id="UP000315496">
    <property type="component" value="Chromosome 1"/>
</dbReference>
<evidence type="ECO:0000259" key="3">
    <source>
        <dbReference type="PROSITE" id="PS50089"/>
    </source>
</evidence>
<dbReference type="SMART" id="SM00248">
    <property type="entry name" value="ANK"/>
    <property type="match status" value="4"/>
</dbReference>
<dbReference type="InterPro" id="IPR001841">
    <property type="entry name" value="Znf_RING"/>
</dbReference>
<accession>A0A4Z1TDB6</accession>
<sequence length="343" mass="38983">MASETIETTELIEAAKKGDVNKLSKHLGEARNYDTPGRTALMYAAEHGHCACVRMLVDLEGGMQNKYGLTALMFAIQKDRYKVIPFLIEKEAKLKDKSGWTGLMYAATRGYLSCAKALLCEATLQRDDGCTALMLAAEQGKEEMVSILKPYEQGLIDRHGRTAYWYATELNKRTHPKGITNEMRRNILRTLEDEEVEERCPHPSSTSICDLYNELSRSQAQNHGLKQKILELELRNAHLVNQLADHDVCNDKISFLQEQVDSLHDLINDLMEYNLKLKEDCEHVKAINLRDETTICVVCLTTPKSILFRPCNHCCVCDNCAQRIREECPLCRGLIQDTLKIFL</sequence>
<dbReference type="EMBL" id="VDLU01000001">
    <property type="protein sequence ID" value="TNJ30529.1"/>
    <property type="molecule type" value="Genomic_DNA"/>
</dbReference>
<dbReference type="Gene3D" id="3.30.40.10">
    <property type="entry name" value="Zinc/RING finger domain, C3HC4 (zinc finger)"/>
    <property type="match status" value="1"/>
</dbReference>
<proteinExistence type="predicted"/>
<evidence type="ECO:0000313" key="5">
    <source>
        <dbReference type="Proteomes" id="UP000315496"/>
    </source>
</evidence>
<keyword evidence="2" id="KW-0175">Coiled coil</keyword>
<dbReference type="PROSITE" id="PS50089">
    <property type="entry name" value="ZF_RING_2"/>
    <property type="match status" value="1"/>
</dbReference>
<dbReference type="SUPFAM" id="SSF57850">
    <property type="entry name" value="RING/U-box"/>
    <property type="match status" value="1"/>
</dbReference>
<dbReference type="PANTHER" id="PTHR24120">
    <property type="entry name" value="GH07239P"/>
    <property type="match status" value="1"/>
</dbReference>
<dbReference type="InterPro" id="IPR013083">
    <property type="entry name" value="Znf_RING/FYVE/PHD"/>
</dbReference>
<evidence type="ECO:0000256" key="2">
    <source>
        <dbReference type="SAM" id="Coils"/>
    </source>
</evidence>
<name>A0A4Z1TDB6_GIAMU</name>
<dbReference type="Gene3D" id="1.25.40.20">
    <property type="entry name" value="Ankyrin repeat-containing domain"/>
    <property type="match status" value="2"/>
</dbReference>
<dbReference type="GO" id="GO:0008270">
    <property type="term" value="F:zinc ion binding"/>
    <property type="evidence" value="ECO:0007669"/>
    <property type="project" value="UniProtKB-KW"/>
</dbReference>
<keyword evidence="1" id="KW-0863">Zinc-finger</keyword>
<dbReference type="AlphaFoldDB" id="A0A4Z1TDB6"/>